<dbReference type="InterPro" id="IPR001220">
    <property type="entry name" value="Legume_lectin_dom"/>
</dbReference>
<feature type="signal peptide" evidence="4">
    <location>
        <begin position="1"/>
        <end position="19"/>
    </location>
</feature>
<feature type="chain" id="PRO_5043865088" description="Legume lectin domain-containing protein" evidence="4">
    <location>
        <begin position="20"/>
        <end position="395"/>
    </location>
</feature>
<evidence type="ECO:0000259" key="5">
    <source>
        <dbReference type="Pfam" id="PF00139"/>
    </source>
</evidence>
<evidence type="ECO:0000256" key="2">
    <source>
        <dbReference type="ARBA" id="ARBA00022734"/>
    </source>
</evidence>
<reference evidence="6" key="2">
    <citation type="submission" date="2021-12" db="EMBL/GenBank/DDBJ databases">
        <title>Resequencing data analysis of finger millet.</title>
        <authorList>
            <person name="Hatakeyama M."/>
            <person name="Aluri S."/>
            <person name="Balachadran M.T."/>
            <person name="Sivarajan S.R."/>
            <person name="Poveda L."/>
            <person name="Shimizu-Inatsugi R."/>
            <person name="Schlapbach R."/>
            <person name="Sreeman S.M."/>
            <person name="Shimizu K.K."/>
        </authorList>
    </citation>
    <scope>NUCLEOTIDE SEQUENCE</scope>
</reference>
<dbReference type="SUPFAM" id="SSF49899">
    <property type="entry name" value="Concanavalin A-like lectins/glucanases"/>
    <property type="match status" value="1"/>
</dbReference>
<reference evidence="6" key="1">
    <citation type="journal article" date="2018" name="DNA Res.">
        <title>Multiple hybrid de novo genome assembly of finger millet, an orphan allotetraploid crop.</title>
        <authorList>
            <person name="Hatakeyama M."/>
            <person name="Aluri S."/>
            <person name="Balachadran M.T."/>
            <person name="Sivarajan S.R."/>
            <person name="Patrignani A."/>
            <person name="Gruter S."/>
            <person name="Poveda L."/>
            <person name="Shimizu-Inatsugi R."/>
            <person name="Baeten J."/>
            <person name="Francoijs K.J."/>
            <person name="Nataraja K.N."/>
            <person name="Reddy Y.A.N."/>
            <person name="Phadnis S."/>
            <person name="Ravikumar R.L."/>
            <person name="Schlapbach R."/>
            <person name="Sreeman S.M."/>
            <person name="Shimizu K.K."/>
        </authorList>
    </citation>
    <scope>NUCLEOTIDE SEQUENCE</scope>
</reference>
<comment type="similarity">
    <text evidence="1">Belongs to the leguminous lectin family.</text>
</comment>
<keyword evidence="3" id="KW-0812">Transmembrane</keyword>
<dbReference type="Pfam" id="PF00139">
    <property type="entry name" value="Lectin_legB"/>
    <property type="match status" value="1"/>
</dbReference>
<dbReference type="AlphaFoldDB" id="A0AAV5DJG0"/>
<keyword evidence="3" id="KW-1133">Transmembrane helix</keyword>
<protein>
    <recommendedName>
        <fullName evidence="5">Legume lectin domain-containing protein</fullName>
    </recommendedName>
</protein>
<dbReference type="InterPro" id="IPR050258">
    <property type="entry name" value="Leguminous_Lectin"/>
</dbReference>
<dbReference type="Gene3D" id="2.60.120.200">
    <property type="match status" value="1"/>
</dbReference>
<keyword evidence="7" id="KW-1185">Reference proteome</keyword>
<feature type="transmembrane region" description="Helical" evidence="3">
    <location>
        <begin position="289"/>
        <end position="313"/>
    </location>
</feature>
<dbReference type="PANTHER" id="PTHR32401:SF51">
    <property type="entry name" value="NON-SPECIFIC SERINE_THREONINE PROTEIN KINASE"/>
    <property type="match status" value="1"/>
</dbReference>
<evidence type="ECO:0000256" key="4">
    <source>
        <dbReference type="SAM" id="SignalP"/>
    </source>
</evidence>
<dbReference type="Proteomes" id="UP001054889">
    <property type="component" value="Unassembled WGS sequence"/>
</dbReference>
<evidence type="ECO:0000313" key="6">
    <source>
        <dbReference type="EMBL" id="GJN10346.1"/>
    </source>
</evidence>
<feature type="domain" description="Legume lectin" evidence="5">
    <location>
        <begin position="24"/>
        <end position="267"/>
    </location>
</feature>
<keyword evidence="2" id="KW-0430">Lectin</keyword>
<gene>
    <name evidence="6" type="primary">ga28433</name>
    <name evidence="6" type="ORF">PR202_ga28433</name>
</gene>
<accession>A0AAV5DJG0</accession>
<dbReference type="EMBL" id="BQKI01000017">
    <property type="protein sequence ID" value="GJN10346.1"/>
    <property type="molecule type" value="Genomic_DNA"/>
</dbReference>
<dbReference type="PANTHER" id="PTHR32401">
    <property type="entry name" value="CONCANAVALIN A-LIKE LECTIN FAMILY PROTEIN"/>
    <property type="match status" value="1"/>
</dbReference>
<comment type="caution">
    <text evidence="6">The sequence shown here is derived from an EMBL/GenBank/DDBJ whole genome shotgun (WGS) entry which is preliminary data.</text>
</comment>
<sequence>MSYKSSICAILFLLPLIFSTDDGFVFNGFNGSSGWVMDGGSDVLPNGILALGNAFYSSPFQMRNHSDGSVFSFSATFAFVIPPATGSGRDGIAFVLAPNISLSTVRTYGGGMFGLLSPGDNGNPSNHLLCIELDTLYNEKFADIDDNHVGIDANSLNSSRSSPAGYYTDNPFSDLHPLRLSSGREMQVWIDYDHGLMQLNVSLSLIPNPKPKHPLLAHNINLSQVFLDHMYVGFSSSAWGIIHGYFILGCSFKVNTKSAKLDYSKLPKVNASQSLVHAAVPPNTISRFMAHYSVLIGFGIFVLLLVAFITLSVRRCRYREIREDWEIEFGPHRFSYKDLFHATDGFKDRLLLGAGGFGKDDLIVCVIDPRLGGEYVEEEAELVLKLDFSVRTQLR</sequence>
<name>A0AAV5DJG0_ELECO</name>
<organism evidence="6 7">
    <name type="scientific">Eleusine coracana subsp. coracana</name>
    <dbReference type="NCBI Taxonomy" id="191504"/>
    <lineage>
        <taxon>Eukaryota</taxon>
        <taxon>Viridiplantae</taxon>
        <taxon>Streptophyta</taxon>
        <taxon>Embryophyta</taxon>
        <taxon>Tracheophyta</taxon>
        <taxon>Spermatophyta</taxon>
        <taxon>Magnoliopsida</taxon>
        <taxon>Liliopsida</taxon>
        <taxon>Poales</taxon>
        <taxon>Poaceae</taxon>
        <taxon>PACMAD clade</taxon>
        <taxon>Chloridoideae</taxon>
        <taxon>Cynodonteae</taxon>
        <taxon>Eleusininae</taxon>
        <taxon>Eleusine</taxon>
    </lineage>
</organism>
<evidence type="ECO:0000256" key="3">
    <source>
        <dbReference type="SAM" id="Phobius"/>
    </source>
</evidence>
<keyword evidence="3" id="KW-0472">Membrane</keyword>
<evidence type="ECO:0000313" key="7">
    <source>
        <dbReference type="Proteomes" id="UP001054889"/>
    </source>
</evidence>
<proteinExistence type="inferred from homology"/>
<dbReference type="GO" id="GO:0030246">
    <property type="term" value="F:carbohydrate binding"/>
    <property type="evidence" value="ECO:0007669"/>
    <property type="project" value="UniProtKB-KW"/>
</dbReference>
<evidence type="ECO:0000256" key="1">
    <source>
        <dbReference type="ARBA" id="ARBA00007606"/>
    </source>
</evidence>
<dbReference type="CDD" id="cd06899">
    <property type="entry name" value="lectin_legume_LecRK_Arcelin_ConA"/>
    <property type="match status" value="1"/>
</dbReference>
<keyword evidence="4" id="KW-0732">Signal</keyword>
<dbReference type="InterPro" id="IPR013320">
    <property type="entry name" value="ConA-like_dom_sf"/>
</dbReference>